<dbReference type="AlphaFoldDB" id="A0A2T1A685"/>
<dbReference type="PROSITE" id="PS51257">
    <property type="entry name" value="PROKAR_LIPOPROTEIN"/>
    <property type="match status" value="1"/>
</dbReference>
<dbReference type="RefSeq" id="WP_170110905.1">
    <property type="nucleotide sequence ID" value="NZ_PVUE01000001.1"/>
</dbReference>
<dbReference type="Gene3D" id="3.40.190.10">
    <property type="entry name" value="Periplasmic binding protein-like II"/>
    <property type="match status" value="1"/>
</dbReference>
<dbReference type="InterPro" id="IPR000914">
    <property type="entry name" value="SBP_5_dom"/>
</dbReference>
<accession>A0A2T1A685</accession>
<organism evidence="3 4">
    <name type="scientific">Antricoccus suffuscus</name>
    <dbReference type="NCBI Taxonomy" id="1629062"/>
    <lineage>
        <taxon>Bacteria</taxon>
        <taxon>Bacillati</taxon>
        <taxon>Actinomycetota</taxon>
        <taxon>Actinomycetes</taxon>
        <taxon>Geodermatophilales</taxon>
        <taxon>Antricoccaceae</taxon>
        <taxon>Antricoccus</taxon>
    </lineage>
</organism>
<gene>
    <name evidence="3" type="ORF">CLV47_101248</name>
</gene>
<name>A0A2T1A685_9ACTN</name>
<evidence type="ECO:0000313" key="4">
    <source>
        <dbReference type="Proteomes" id="UP000237752"/>
    </source>
</evidence>
<comment type="caution">
    <text evidence="3">The sequence shown here is derived from an EMBL/GenBank/DDBJ whole genome shotgun (WGS) entry which is preliminary data.</text>
</comment>
<dbReference type="GO" id="GO:1904680">
    <property type="term" value="F:peptide transmembrane transporter activity"/>
    <property type="evidence" value="ECO:0007669"/>
    <property type="project" value="TreeGrafter"/>
</dbReference>
<dbReference type="GO" id="GO:0042597">
    <property type="term" value="C:periplasmic space"/>
    <property type="evidence" value="ECO:0007669"/>
    <property type="project" value="UniProtKB-ARBA"/>
</dbReference>
<feature type="domain" description="Solute-binding protein family 5" evidence="2">
    <location>
        <begin position="93"/>
        <end position="443"/>
    </location>
</feature>
<dbReference type="InterPro" id="IPR030678">
    <property type="entry name" value="Peptide/Ni-bd"/>
</dbReference>
<dbReference type="Gene3D" id="3.10.105.10">
    <property type="entry name" value="Dipeptide-binding Protein, Domain 3"/>
    <property type="match status" value="1"/>
</dbReference>
<proteinExistence type="predicted"/>
<evidence type="ECO:0000256" key="1">
    <source>
        <dbReference type="SAM" id="SignalP"/>
    </source>
</evidence>
<feature type="chain" id="PRO_5015615902" evidence="1">
    <location>
        <begin position="26"/>
        <end position="527"/>
    </location>
</feature>
<dbReference type="PIRSF" id="PIRSF002741">
    <property type="entry name" value="MppA"/>
    <property type="match status" value="1"/>
</dbReference>
<dbReference type="GO" id="GO:0015833">
    <property type="term" value="P:peptide transport"/>
    <property type="evidence" value="ECO:0007669"/>
    <property type="project" value="TreeGrafter"/>
</dbReference>
<dbReference type="GO" id="GO:0043190">
    <property type="term" value="C:ATP-binding cassette (ABC) transporter complex"/>
    <property type="evidence" value="ECO:0007669"/>
    <property type="project" value="InterPro"/>
</dbReference>
<evidence type="ECO:0000259" key="2">
    <source>
        <dbReference type="Pfam" id="PF00496"/>
    </source>
</evidence>
<dbReference type="InterPro" id="IPR039424">
    <property type="entry name" value="SBP_5"/>
</dbReference>
<dbReference type="SUPFAM" id="SSF53850">
    <property type="entry name" value="Periplasmic binding protein-like II"/>
    <property type="match status" value="1"/>
</dbReference>
<reference evidence="3 4" key="1">
    <citation type="submission" date="2018-03" db="EMBL/GenBank/DDBJ databases">
        <title>Genomic Encyclopedia of Archaeal and Bacterial Type Strains, Phase II (KMG-II): from individual species to whole genera.</title>
        <authorList>
            <person name="Goeker M."/>
        </authorList>
    </citation>
    <scope>NUCLEOTIDE SEQUENCE [LARGE SCALE GENOMIC DNA]</scope>
    <source>
        <strain evidence="3 4">DSM 100065</strain>
    </source>
</reference>
<dbReference type="EMBL" id="PVUE01000001">
    <property type="protein sequence ID" value="PRZ44123.1"/>
    <property type="molecule type" value="Genomic_DNA"/>
</dbReference>
<keyword evidence="1" id="KW-0732">Signal</keyword>
<dbReference type="Pfam" id="PF00496">
    <property type="entry name" value="SBP_bac_5"/>
    <property type="match status" value="1"/>
</dbReference>
<protein>
    <submittedName>
        <fullName evidence="3">Peptide/nickel transport system substrate-binding protein</fullName>
    </submittedName>
</protein>
<dbReference type="Proteomes" id="UP000237752">
    <property type="component" value="Unassembled WGS sequence"/>
</dbReference>
<feature type="signal peptide" evidence="1">
    <location>
        <begin position="1"/>
        <end position="25"/>
    </location>
</feature>
<sequence length="527" mass="56014">MRVKFRGAAIAVALAVVLAGCGGVADNKTKPGDKSVSDSAPVVKDYDPDGVFSWGYTIMATSLDPHRGTSGFDQNWLFPVYDRLVYSTPDGSLEPMLATSWKVGKDGKSLAFELRTGVTFSDGTPFNAAAVKFSLDRAKGPDSTIKNELHNVTDVVVDGPSTVTLKLDGGAGALLGSLADRAGMIVSPTAAQAGTLASNPVGVGAYKVAEYKPGDRVVYERTDGYWDPDAQKVKKMVFRVMVDDQTRLNALKTDELTMALLRQNQVDPALDAGLKVLSGQSPTFYYFGLNTSKAPFDNPKVRLALNLAIDREGIGDGLLEGFCTPQLQPWPTTSFAYSEDIGSGLKKVPHDPKKAKELLKEAGVGEGLEFDASVTNITGYTAVAEAVQAQLKDVGVTMNLKVVPSVQAAEEFNLDKTVAATISGYSPSPDPQGVMDRLLLPTAVANPGGYSDPKVVELSEKAASSIDTKERAGYYADIMAELMDTMPSATPICMQQRTEAYTSNVSGLSIFASGGRDYRGVAVSKTK</sequence>
<keyword evidence="4" id="KW-1185">Reference proteome</keyword>
<dbReference type="PANTHER" id="PTHR30290">
    <property type="entry name" value="PERIPLASMIC BINDING COMPONENT OF ABC TRANSPORTER"/>
    <property type="match status" value="1"/>
</dbReference>
<evidence type="ECO:0000313" key="3">
    <source>
        <dbReference type="EMBL" id="PRZ44123.1"/>
    </source>
</evidence>
<dbReference type="Gene3D" id="3.90.76.10">
    <property type="entry name" value="Dipeptide-binding Protein, Domain 1"/>
    <property type="match status" value="1"/>
</dbReference>